<evidence type="ECO:0000313" key="1">
    <source>
        <dbReference type="EMBL" id="QSZ26721.1"/>
    </source>
</evidence>
<organism evidence="1 2">
    <name type="scientific">Aceticella autotrophica</name>
    <dbReference type="NCBI Taxonomy" id="2755338"/>
    <lineage>
        <taxon>Bacteria</taxon>
        <taxon>Bacillati</taxon>
        <taxon>Bacillota</taxon>
        <taxon>Clostridia</taxon>
        <taxon>Thermoanaerobacterales</taxon>
        <taxon>Thermoanaerobacteraceae</taxon>
        <taxon>Aceticella</taxon>
    </lineage>
</organism>
<gene>
    <name evidence="1" type="ORF">ACETAC_07415</name>
</gene>
<proteinExistence type="predicted"/>
<dbReference type="KEGG" id="aaut:ACETAC_07415"/>
<evidence type="ECO:0000313" key="2">
    <source>
        <dbReference type="Proteomes" id="UP000671913"/>
    </source>
</evidence>
<dbReference type="EMBL" id="CP060096">
    <property type="protein sequence ID" value="QSZ26721.1"/>
    <property type="molecule type" value="Genomic_DNA"/>
</dbReference>
<accession>A0A975AUL0</accession>
<dbReference type="RefSeq" id="WP_284679403.1">
    <property type="nucleotide sequence ID" value="NZ_CP060096.1"/>
</dbReference>
<name>A0A975AUL0_9THEO</name>
<protein>
    <submittedName>
        <fullName evidence="1">Uncharacterized protein</fullName>
    </submittedName>
</protein>
<dbReference type="AlphaFoldDB" id="A0A975AUL0"/>
<sequence>MIYINTNLEAINEMLKENLPNVTEDISKADTIVMSAITQEDIDNIKKLDKNVFLMISFDLIDYGRSKGFHTFSPGTPIPDVINEIKFFMENT</sequence>
<reference evidence="1" key="1">
    <citation type="submission" date="2020-08" db="EMBL/GenBank/DDBJ databases">
        <title>Genomic insights into the carbon and energy metabolism of the first obligate autotrophic acetogenic bacterium Aceticella autotrophica gen. nov., sp. nov.</title>
        <authorList>
            <person name="Toshchakov S.V."/>
            <person name="Elcheninov A.G."/>
            <person name="Kublanov I.V."/>
            <person name="Frolov E.N."/>
            <person name="Lebedinsky A.V."/>
        </authorList>
    </citation>
    <scope>NUCLEOTIDE SEQUENCE</scope>
    <source>
        <strain evidence="1">3443-3Ac</strain>
    </source>
</reference>
<dbReference type="Proteomes" id="UP000671913">
    <property type="component" value="Chromosome"/>
</dbReference>
<keyword evidence="2" id="KW-1185">Reference proteome</keyword>